<evidence type="ECO:0000256" key="2">
    <source>
        <dbReference type="SAM" id="MobiDB-lite"/>
    </source>
</evidence>
<dbReference type="EMBL" id="KZ084093">
    <property type="protein sequence ID" value="OSD05496.1"/>
    <property type="molecule type" value="Genomic_DNA"/>
</dbReference>
<feature type="region of interest" description="Disordered" evidence="2">
    <location>
        <begin position="203"/>
        <end position="253"/>
    </location>
</feature>
<keyword evidence="4" id="KW-1185">Reference proteome</keyword>
<dbReference type="Proteomes" id="UP000193067">
    <property type="component" value="Unassembled WGS sequence"/>
</dbReference>
<organism evidence="3 4">
    <name type="scientific">Trametes coccinea (strain BRFM310)</name>
    <name type="common">Pycnoporus coccineus</name>
    <dbReference type="NCBI Taxonomy" id="1353009"/>
    <lineage>
        <taxon>Eukaryota</taxon>
        <taxon>Fungi</taxon>
        <taxon>Dikarya</taxon>
        <taxon>Basidiomycota</taxon>
        <taxon>Agaricomycotina</taxon>
        <taxon>Agaricomycetes</taxon>
        <taxon>Polyporales</taxon>
        <taxon>Polyporaceae</taxon>
        <taxon>Trametes</taxon>
    </lineage>
</organism>
<reference evidence="3 4" key="1">
    <citation type="journal article" date="2015" name="Biotechnol. Biofuels">
        <title>Enhanced degradation of softwood versus hardwood by the white-rot fungus Pycnoporus coccineus.</title>
        <authorList>
            <person name="Couturier M."/>
            <person name="Navarro D."/>
            <person name="Chevret D."/>
            <person name="Henrissat B."/>
            <person name="Piumi F."/>
            <person name="Ruiz-Duenas F.J."/>
            <person name="Martinez A.T."/>
            <person name="Grigoriev I.V."/>
            <person name="Riley R."/>
            <person name="Lipzen A."/>
            <person name="Berrin J.G."/>
            <person name="Master E.R."/>
            <person name="Rosso M.N."/>
        </authorList>
    </citation>
    <scope>NUCLEOTIDE SEQUENCE [LARGE SCALE GENOMIC DNA]</scope>
    <source>
        <strain evidence="3 4">BRFM310</strain>
    </source>
</reference>
<protein>
    <submittedName>
        <fullName evidence="3">Uncharacterized protein</fullName>
    </submittedName>
</protein>
<gene>
    <name evidence="3" type="ORF">PYCCODRAFT_1243229</name>
</gene>
<accession>A0A1Y2IWK5</accession>
<feature type="coiled-coil region" evidence="1">
    <location>
        <begin position="299"/>
        <end position="386"/>
    </location>
</feature>
<dbReference type="OrthoDB" id="2757815at2759"/>
<keyword evidence="1" id="KW-0175">Coiled coil</keyword>
<dbReference type="AlphaFoldDB" id="A0A1Y2IWK5"/>
<name>A0A1Y2IWK5_TRAC3</name>
<evidence type="ECO:0000313" key="4">
    <source>
        <dbReference type="Proteomes" id="UP000193067"/>
    </source>
</evidence>
<evidence type="ECO:0000313" key="3">
    <source>
        <dbReference type="EMBL" id="OSD05496.1"/>
    </source>
</evidence>
<evidence type="ECO:0000256" key="1">
    <source>
        <dbReference type="SAM" id="Coils"/>
    </source>
</evidence>
<proteinExistence type="predicted"/>
<sequence length="427" mass="47836">MVAHRRVTHRDRCASALRRNGSGSFYAHEAIEHAKSVHPRQDRRSTSYIHRAYMSQYYEYVQKGLLIRTQKIPLKLRPTEKFKIILRRAPDVLGPNPSLVEFGNYLRAETGCLKEVPKVAIWEMYLAAHEKSDGLQVEYDELKVQYKQAREGVSQPRAGPSEIQEMAAVSRRSSVAHTDEGIDAQQFGAPVVSSRSLTKQLSARDSGSIQVDEPMEVETSGATRAAGLPCPVETPQRSQPNLKYPTPPSTASPVVRRHRGVVLSTLVEEPLRAMGATELSGSLDNDGAEGGLPEFDRIIHAVEAARAKYLKEKLELERQIQEARASTTPDQAMNVRRIAELEDRLRELQNEYAALERSLQEREAQLAAARAENDALADERDLYQRKHFVTAVALKGSQIQVEKRDEEGKSLLGTIANMIGLSRWRNP</sequence>